<reference evidence="2 3" key="1">
    <citation type="submission" date="2016-01" db="EMBL/GenBank/DDBJ databases">
        <title>Genome Sequences of Twelve Sporeforming Bacillus Species Isolated from Foods.</title>
        <authorList>
            <person name="Berendsen E.M."/>
            <person name="Wells-Bennik M.H."/>
            <person name="Krawcyk A.O."/>
            <person name="De Jong A."/>
            <person name="Holsappel S."/>
            <person name="Eijlander R.T."/>
            <person name="Kuipers O.P."/>
        </authorList>
    </citation>
    <scope>NUCLEOTIDE SEQUENCE [LARGE SCALE GENOMIC DNA]</scope>
    <source>
        <strain evidence="2 3">B4098</strain>
    </source>
</reference>
<protein>
    <submittedName>
        <fullName evidence="2">Uncharacterized protein</fullName>
    </submittedName>
</protein>
<proteinExistence type="predicted"/>
<gene>
    <name evidence="2" type="ORF">B4098_1564</name>
</gene>
<feature type="transmembrane region" description="Helical" evidence="1">
    <location>
        <begin position="12"/>
        <end position="36"/>
    </location>
</feature>
<sequence length="68" mass="7573">MIFNPSRIKELSSAITILILSILFPPAPPFLLSIIAELHPAYILFFIFSLCSFYFAGAFFAAWACGIE</sequence>
<keyword evidence="1" id="KW-0472">Membrane</keyword>
<keyword evidence="1" id="KW-1133">Transmembrane helix</keyword>
<comment type="caution">
    <text evidence="2">The sequence shown here is derived from an EMBL/GenBank/DDBJ whole genome shotgun (WGS) entry which is preliminary data.</text>
</comment>
<evidence type="ECO:0000256" key="1">
    <source>
        <dbReference type="SAM" id="Phobius"/>
    </source>
</evidence>
<name>A0A150JZI7_HEYCO</name>
<feature type="transmembrane region" description="Helical" evidence="1">
    <location>
        <begin position="42"/>
        <end position="65"/>
    </location>
</feature>
<dbReference type="Proteomes" id="UP000075288">
    <property type="component" value="Unassembled WGS sequence"/>
</dbReference>
<organism evidence="2 3">
    <name type="scientific">Heyndrickxia coagulans</name>
    <name type="common">Weizmannia coagulans</name>
    <dbReference type="NCBI Taxonomy" id="1398"/>
    <lineage>
        <taxon>Bacteria</taxon>
        <taxon>Bacillati</taxon>
        <taxon>Bacillota</taxon>
        <taxon>Bacilli</taxon>
        <taxon>Bacillales</taxon>
        <taxon>Bacillaceae</taxon>
        <taxon>Heyndrickxia</taxon>
    </lineage>
</organism>
<keyword evidence="1" id="KW-0812">Transmembrane</keyword>
<evidence type="ECO:0000313" key="3">
    <source>
        <dbReference type="Proteomes" id="UP000075288"/>
    </source>
</evidence>
<dbReference type="EMBL" id="LQYG01000046">
    <property type="protein sequence ID" value="KYC62667.1"/>
    <property type="molecule type" value="Genomic_DNA"/>
</dbReference>
<dbReference type="AlphaFoldDB" id="A0A150JZI7"/>
<evidence type="ECO:0000313" key="2">
    <source>
        <dbReference type="EMBL" id="KYC62667.1"/>
    </source>
</evidence>
<dbReference type="PATRIC" id="fig|1398.26.peg.3039"/>
<accession>A0A150JZI7</accession>